<organism evidence="3 4">
    <name type="scientific">Nisaea acidiphila</name>
    <dbReference type="NCBI Taxonomy" id="1862145"/>
    <lineage>
        <taxon>Bacteria</taxon>
        <taxon>Pseudomonadati</taxon>
        <taxon>Pseudomonadota</taxon>
        <taxon>Alphaproteobacteria</taxon>
        <taxon>Rhodospirillales</taxon>
        <taxon>Thalassobaculaceae</taxon>
        <taxon>Nisaea</taxon>
    </lineage>
</organism>
<name>A0A9J7ATS0_9PROT</name>
<evidence type="ECO:0000256" key="1">
    <source>
        <dbReference type="SAM" id="SignalP"/>
    </source>
</evidence>
<feature type="domain" description="Cytochrome P460" evidence="2">
    <location>
        <begin position="68"/>
        <end position="181"/>
    </location>
</feature>
<feature type="chain" id="PRO_5039893674" evidence="1">
    <location>
        <begin position="22"/>
        <end position="199"/>
    </location>
</feature>
<dbReference type="InterPro" id="IPR032033">
    <property type="entry name" value="Cytochrome_P460"/>
</dbReference>
<reference evidence="3" key="1">
    <citation type="submission" date="2022-08" db="EMBL/GenBank/DDBJ databases">
        <title>Nisaea acidiphila sp. nov., isolated from a marine algal debris and emended description of the genus Nisaea Urios et al. 2008.</title>
        <authorList>
            <person name="Kwon K."/>
        </authorList>
    </citation>
    <scope>NUCLEOTIDE SEQUENCE</scope>
    <source>
        <strain evidence="3">MEBiC11861</strain>
    </source>
</reference>
<evidence type="ECO:0000313" key="3">
    <source>
        <dbReference type="EMBL" id="UUX49881.1"/>
    </source>
</evidence>
<accession>A0A9J7ATS0</accession>
<dbReference type="KEGG" id="naci:NUH88_21145"/>
<dbReference type="InterPro" id="IPR038142">
    <property type="entry name" value="Cytochrome_P460_sp"/>
</dbReference>
<dbReference type="Pfam" id="PF16694">
    <property type="entry name" value="Cytochrome_P460"/>
    <property type="match status" value="1"/>
</dbReference>
<dbReference type="AlphaFoldDB" id="A0A9J7ATS0"/>
<dbReference type="Gene3D" id="3.50.70.20">
    <property type="entry name" value="Cytochrome P460"/>
    <property type="match status" value="1"/>
</dbReference>
<dbReference type="RefSeq" id="WP_257768773.1">
    <property type="nucleotide sequence ID" value="NZ_CP102480.1"/>
</dbReference>
<sequence length="199" mass="21437">MSAIACGLALAAALAPVNAAAAQTCGAGKTRADMTNANAQAVYDCLKKSMFENYNKGGKGWIPAEVVKEYRNWKLANTAPAAPGFHGERYLMTWVNETGYDAYTDFRDEDVSIPAGTVIVKESFDVAENGSAKAGPLFIMEKVEEGRSPETMDWYYMMISPKGKPVAVNVVSACSECHMENFGQQGALGYPAEDVRVAK</sequence>
<dbReference type="EMBL" id="CP102480">
    <property type="protein sequence ID" value="UUX49881.1"/>
    <property type="molecule type" value="Genomic_DNA"/>
</dbReference>
<evidence type="ECO:0000259" key="2">
    <source>
        <dbReference type="Pfam" id="PF16694"/>
    </source>
</evidence>
<dbReference type="Proteomes" id="UP001060336">
    <property type="component" value="Chromosome"/>
</dbReference>
<dbReference type="CDD" id="cd20716">
    <property type="entry name" value="cyt_P460_fam"/>
    <property type="match status" value="1"/>
</dbReference>
<gene>
    <name evidence="3" type="ORF">NUH88_21145</name>
</gene>
<evidence type="ECO:0000313" key="4">
    <source>
        <dbReference type="Proteomes" id="UP001060336"/>
    </source>
</evidence>
<protein>
    <submittedName>
        <fullName evidence="3">Cytochrome P460 family protein</fullName>
    </submittedName>
</protein>
<keyword evidence="1" id="KW-0732">Signal</keyword>
<proteinExistence type="predicted"/>
<keyword evidence="4" id="KW-1185">Reference proteome</keyword>
<feature type="signal peptide" evidence="1">
    <location>
        <begin position="1"/>
        <end position="21"/>
    </location>
</feature>